<evidence type="ECO:0000256" key="1">
    <source>
        <dbReference type="SAM" id="MobiDB-lite"/>
    </source>
</evidence>
<organism evidence="2 3">
    <name type="scientific">Guyanagaster necrorhizus</name>
    <dbReference type="NCBI Taxonomy" id="856835"/>
    <lineage>
        <taxon>Eukaryota</taxon>
        <taxon>Fungi</taxon>
        <taxon>Dikarya</taxon>
        <taxon>Basidiomycota</taxon>
        <taxon>Agaricomycotina</taxon>
        <taxon>Agaricomycetes</taxon>
        <taxon>Agaricomycetidae</taxon>
        <taxon>Agaricales</taxon>
        <taxon>Marasmiineae</taxon>
        <taxon>Physalacriaceae</taxon>
        <taxon>Guyanagaster</taxon>
    </lineage>
</organism>
<dbReference type="GeneID" id="66111990"/>
<dbReference type="OrthoDB" id="162969at2759"/>
<dbReference type="AlphaFoldDB" id="A0A9P7VKJ2"/>
<sequence length="229" mass="25377">MPSDYSLADKKHSNVKGSKVCLIYAFTINANGSDKKEPFIIGKAYKSHPFQKKSDMQLENILLLQDNFSAHIIPEDDLQCITKAGILSDTPLAPVVSVSILIALLVQDSITDIEKQLKESLDDLQGTDVLQCHNYMDIESLLNLEIENVDVKETMDKDIFDAVMASQSAEEGMDENGLEGDDDGDDDSVLKPCPKCHEAHQAVKTLQKYIEIMNDLFAQNLKSILALFG</sequence>
<feature type="region of interest" description="Disordered" evidence="1">
    <location>
        <begin position="169"/>
        <end position="190"/>
    </location>
</feature>
<evidence type="ECO:0008006" key="4">
    <source>
        <dbReference type="Google" id="ProtNLM"/>
    </source>
</evidence>
<accession>A0A9P7VKJ2</accession>
<dbReference type="Proteomes" id="UP000812287">
    <property type="component" value="Unassembled WGS sequence"/>
</dbReference>
<keyword evidence="3" id="KW-1185">Reference proteome</keyword>
<gene>
    <name evidence="2" type="ORF">BT62DRAFT_982538</name>
</gene>
<dbReference type="EMBL" id="MU250552">
    <property type="protein sequence ID" value="KAG7442322.1"/>
    <property type="molecule type" value="Genomic_DNA"/>
</dbReference>
<feature type="compositionally biased region" description="Acidic residues" evidence="1">
    <location>
        <begin position="171"/>
        <end position="187"/>
    </location>
</feature>
<name>A0A9P7VKJ2_9AGAR</name>
<reference evidence="2" key="1">
    <citation type="submission" date="2020-11" db="EMBL/GenBank/DDBJ databases">
        <title>Adaptations for nitrogen fixation in a non-lichenized fungal sporocarp promotes dispersal by wood-feeding termites.</title>
        <authorList>
            <consortium name="DOE Joint Genome Institute"/>
            <person name="Koch R.A."/>
            <person name="Yoon G."/>
            <person name="Arayal U."/>
            <person name="Lail K."/>
            <person name="Amirebrahimi M."/>
            <person name="Labutti K."/>
            <person name="Lipzen A."/>
            <person name="Riley R."/>
            <person name="Barry K."/>
            <person name="Henrissat B."/>
            <person name="Grigoriev I.V."/>
            <person name="Herr J.R."/>
            <person name="Aime M.C."/>
        </authorList>
    </citation>
    <scope>NUCLEOTIDE SEQUENCE</scope>
    <source>
        <strain evidence="2">MCA 3950</strain>
    </source>
</reference>
<proteinExistence type="predicted"/>
<dbReference type="RefSeq" id="XP_043035822.1">
    <property type="nucleotide sequence ID" value="XM_043189693.1"/>
</dbReference>
<protein>
    <recommendedName>
        <fullName evidence="4">DDE-1 domain-containing protein</fullName>
    </recommendedName>
</protein>
<comment type="caution">
    <text evidence="2">The sequence shown here is derived from an EMBL/GenBank/DDBJ whole genome shotgun (WGS) entry which is preliminary data.</text>
</comment>
<evidence type="ECO:0000313" key="3">
    <source>
        <dbReference type="Proteomes" id="UP000812287"/>
    </source>
</evidence>
<evidence type="ECO:0000313" key="2">
    <source>
        <dbReference type="EMBL" id="KAG7442322.1"/>
    </source>
</evidence>